<dbReference type="InParanoid" id="A0A098DW10"/>
<dbReference type="Proteomes" id="UP000070720">
    <property type="component" value="Chromosome 4"/>
</dbReference>
<gene>
    <name evidence="1" type="ORF">FGRAMPH1_01T27089</name>
</gene>
<name>A0A098DW10_GIBZE</name>
<evidence type="ECO:0000313" key="3">
    <source>
        <dbReference type="Proteomes" id="UP000070720"/>
    </source>
</evidence>
<reference evidence="2" key="4">
    <citation type="submission" date="2017-01" db="UniProtKB">
        <authorList>
            <consortium name="EnsemblFungi"/>
        </authorList>
    </citation>
    <scope>IDENTIFICATION</scope>
    <source>
        <strain evidence="2">PH-1 / ATCC MYA-4620 / FGSC 9075 / NRRL 31084</strain>
    </source>
</reference>
<reference evidence="2 3" key="2">
    <citation type="journal article" date="2010" name="Nature">
        <title>Comparative genomics reveals mobile pathogenicity chromosomes in Fusarium.</title>
        <authorList>
            <person name="Ma L.J."/>
            <person name="van der Does H.C."/>
            <person name="Borkovich K.A."/>
            <person name="Coleman J.J."/>
            <person name="Daboussi M.J."/>
            <person name="Di Pietro A."/>
            <person name="Dufresne M."/>
            <person name="Freitag M."/>
            <person name="Grabherr M."/>
            <person name="Henrissat B."/>
            <person name="Houterman P.M."/>
            <person name="Kang S."/>
            <person name="Shim W.B."/>
            <person name="Woloshuk C."/>
            <person name="Xie X."/>
            <person name="Xu J.R."/>
            <person name="Antoniw J."/>
            <person name="Baker S.E."/>
            <person name="Bluhm B.H."/>
            <person name="Breakspear A."/>
            <person name="Brown D.W."/>
            <person name="Butchko R.A."/>
            <person name="Chapman S."/>
            <person name="Coulson R."/>
            <person name="Coutinho P.M."/>
            <person name="Danchin E.G."/>
            <person name="Diener A."/>
            <person name="Gale L.R."/>
            <person name="Gardiner D.M."/>
            <person name="Goff S."/>
            <person name="Hammond-Kosack K.E."/>
            <person name="Hilburn K."/>
            <person name="Hua-Van A."/>
            <person name="Jonkers W."/>
            <person name="Kazan K."/>
            <person name="Kodira C.D."/>
            <person name="Koehrsen M."/>
            <person name="Kumar L."/>
            <person name="Lee Y.H."/>
            <person name="Li L."/>
            <person name="Manners J.M."/>
            <person name="Miranda-Saavedra D."/>
            <person name="Mukherjee M."/>
            <person name="Park G."/>
            <person name="Park J."/>
            <person name="Park S.Y."/>
            <person name="Proctor R.H."/>
            <person name="Regev A."/>
            <person name="Ruiz-Roldan M.C."/>
            <person name="Sain D."/>
            <person name="Sakthikumar S."/>
            <person name="Sykes S."/>
            <person name="Schwartz D.C."/>
            <person name="Turgeon B.G."/>
            <person name="Wapinski I."/>
            <person name="Yoder O."/>
            <person name="Young S."/>
            <person name="Zeng Q."/>
            <person name="Zhou S."/>
            <person name="Galagan J."/>
            <person name="Cuomo C.A."/>
            <person name="Kistler H.C."/>
            <person name="Rep M."/>
        </authorList>
    </citation>
    <scope>GENOME REANNOTATION</scope>
    <source>
        <strain evidence="3">ATCC MYA-4620 / CBS 123657 / FGSC 9075 / NRRL 31084 / PH-1</strain>
        <strain evidence="2">PH-1 / ATCC MYA-4620 / FGSC 9075 / NRRL 31084</strain>
    </source>
</reference>
<evidence type="ECO:0000313" key="2">
    <source>
        <dbReference type="EnsemblFungi" id="CEF85058"/>
    </source>
</evidence>
<reference evidence="2 3" key="1">
    <citation type="journal article" date="2007" name="Science">
        <title>The Fusarium graminearum genome reveals a link between localized polymorphism and pathogen specialization.</title>
        <authorList>
            <person name="Cuomo C.A."/>
            <person name="Gueldener U."/>
            <person name="Xu J.-R."/>
            <person name="Trail F."/>
            <person name="Turgeon B.G."/>
            <person name="Di Pietro A."/>
            <person name="Walton J.D."/>
            <person name="Ma L.-J."/>
            <person name="Baker S.E."/>
            <person name="Rep M."/>
            <person name="Adam G."/>
            <person name="Antoniw J."/>
            <person name="Baldwin T."/>
            <person name="Calvo S.E."/>
            <person name="Chang Y.-L."/>
            <person name="DeCaprio D."/>
            <person name="Gale L.R."/>
            <person name="Gnerre S."/>
            <person name="Goswami R.S."/>
            <person name="Hammond-Kosack K."/>
            <person name="Harris L.J."/>
            <person name="Hilburn K."/>
            <person name="Kennell J.C."/>
            <person name="Kroken S."/>
            <person name="Magnuson J.K."/>
            <person name="Mannhaupt G."/>
            <person name="Mauceli E.W."/>
            <person name="Mewes H.-W."/>
            <person name="Mitterbauer R."/>
            <person name="Muehlbauer G."/>
            <person name="Muensterkoetter M."/>
            <person name="Nelson D."/>
            <person name="O'Donnell K."/>
            <person name="Ouellet T."/>
            <person name="Qi W."/>
            <person name="Quesneville H."/>
            <person name="Roncero M.I.G."/>
            <person name="Seong K.-Y."/>
            <person name="Tetko I.V."/>
            <person name="Urban M."/>
            <person name="Waalwijk C."/>
            <person name="Ward T.J."/>
            <person name="Yao J."/>
            <person name="Birren B.W."/>
            <person name="Kistler H.C."/>
        </authorList>
    </citation>
    <scope>NUCLEOTIDE SEQUENCE [LARGE SCALE GENOMIC DNA]</scope>
    <source>
        <strain evidence="3">ATCC MYA-4620 / CBS 123657 / FGSC 9075 / NRRL 31084 / PH-1</strain>
        <strain evidence="2">PH-1 / ATCC MYA-4620 / FGSC 9075 / NRRL 31084</strain>
    </source>
</reference>
<sequence>MCDEIEKARMEVENFVDFGIVNLTLWSPETTQIMYWVPWLGNWSMHGRRVLHTVDSLARATESKQPSGQR</sequence>
<dbReference type="VEuPathDB" id="FungiDB:FGRAMPH1_01G27089"/>
<dbReference type="AlphaFoldDB" id="A0A098DW10"/>
<proteinExistence type="predicted"/>
<dbReference type="EMBL" id="HG970335">
    <property type="protein sequence ID" value="CEF85058.1"/>
    <property type="molecule type" value="Genomic_DNA"/>
</dbReference>
<organism evidence="1 3">
    <name type="scientific">Gibberella zeae (strain ATCC MYA-4620 / CBS 123657 / FGSC 9075 / NRRL 31084 / PH-1)</name>
    <name type="common">Wheat head blight fungus</name>
    <name type="synonym">Fusarium graminearum</name>
    <dbReference type="NCBI Taxonomy" id="229533"/>
    <lineage>
        <taxon>Eukaryota</taxon>
        <taxon>Fungi</taxon>
        <taxon>Dikarya</taxon>
        <taxon>Ascomycota</taxon>
        <taxon>Pezizomycotina</taxon>
        <taxon>Sordariomycetes</taxon>
        <taxon>Hypocreomycetidae</taxon>
        <taxon>Hypocreales</taxon>
        <taxon>Nectriaceae</taxon>
        <taxon>Fusarium</taxon>
    </lineage>
</organism>
<protein>
    <submittedName>
        <fullName evidence="1">Chromosome 4, complete genome</fullName>
    </submittedName>
</protein>
<accession>A0A098DW10</accession>
<dbReference type="EnsemblFungi" id="CEF85058">
    <property type="protein sequence ID" value="CEF85058"/>
    <property type="gene ID" value="FGRRES_15655_M"/>
</dbReference>
<evidence type="ECO:0000313" key="1">
    <source>
        <dbReference type="EMBL" id="CEF85058.1"/>
    </source>
</evidence>
<keyword evidence="3" id="KW-1185">Reference proteome</keyword>
<accession>A0A0E0SF45</accession>
<reference evidence="1 3" key="3">
    <citation type="journal article" date="2015" name="BMC Genomics">
        <title>The completed genome sequence of the pathogenic ascomycete fungus Fusarium graminearum.</title>
        <authorList>
            <person name="King R."/>
            <person name="Urban M."/>
            <person name="Hammond-Kosack M.C."/>
            <person name="Hassani-Pak K."/>
            <person name="Hammond-Kosack K.E."/>
        </authorList>
    </citation>
    <scope>NUCLEOTIDE SEQUENCE [LARGE SCALE GENOMIC DNA]</scope>
    <source>
        <strain evidence="3">ATCC MYA-4620 / CBS 123657 / FGSC 9075 / NRRL 31084 / PH-1</strain>
        <strain evidence="1">PH-1</strain>
    </source>
</reference>